<comment type="caution">
    <text evidence="2">The sequence shown here is derived from an EMBL/GenBank/DDBJ whole genome shotgun (WGS) entry which is preliminary data.</text>
</comment>
<feature type="compositionally biased region" description="Acidic residues" evidence="1">
    <location>
        <begin position="49"/>
        <end position="71"/>
    </location>
</feature>
<reference evidence="2" key="1">
    <citation type="submission" date="2022-07" db="EMBL/GenBank/DDBJ databases">
        <title>Phylogenomic reconstructions and comparative analyses of Kickxellomycotina fungi.</title>
        <authorList>
            <person name="Reynolds N.K."/>
            <person name="Stajich J.E."/>
            <person name="Barry K."/>
            <person name="Grigoriev I.V."/>
            <person name="Crous P."/>
            <person name="Smith M.E."/>
        </authorList>
    </citation>
    <scope>NUCLEOTIDE SEQUENCE</scope>
    <source>
        <strain evidence="2">NBRC 100468</strain>
    </source>
</reference>
<evidence type="ECO:0000313" key="3">
    <source>
        <dbReference type="Proteomes" id="UP001150538"/>
    </source>
</evidence>
<proteinExistence type="predicted"/>
<protein>
    <submittedName>
        <fullName evidence="2">Uncharacterized protein</fullName>
    </submittedName>
</protein>
<keyword evidence="3" id="KW-1185">Reference proteome</keyword>
<evidence type="ECO:0000256" key="1">
    <source>
        <dbReference type="SAM" id="MobiDB-lite"/>
    </source>
</evidence>
<evidence type="ECO:0000313" key="2">
    <source>
        <dbReference type="EMBL" id="KAJ1909416.1"/>
    </source>
</evidence>
<name>A0A9W8DLY3_9FUNG</name>
<feature type="region of interest" description="Disordered" evidence="1">
    <location>
        <begin position="24"/>
        <end position="71"/>
    </location>
</feature>
<feature type="non-terminal residue" evidence="2">
    <location>
        <position position="1"/>
    </location>
</feature>
<organism evidence="2 3">
    <name type="scientific">Mycoemilia scoparia</name>
    <dbReference type="NCBI Taxonomy" id="417184"/>
    <lineage>
        <taxon>Eukaryota</taxon>
        <taxon>Fungi</taxon>
        <taxon>Fungi incertae sedis</taxon>
        <taxon>Zoopagomycota</taxon>
        <taxon>Kickxellomycotina</taxon>
        <taxon>Kickxellomycetes</taxon>
        <taxon>Kickxellales</taxon>
        <taxon>Kickxellaceae</taxon>
        <taxon>Mycoemilia</taxon>
    </lineage>
</organism>
<dbReference type="EMBL" id="JANBPU010000754">
    <property type="protein sequence ID" value="KAJ1909416.1"/>
    <property type="molecule type" value="Genomic_DNA"/>
</dbReference>
<feature type="compositionally biased region" description="Polar residues" evidence="1">
    <location>
        <begin position="30"/>
        <end position="40"/>
    </location>
</feature>
<sequence>TKYQKTPSRVGVQNILIGPRETLALPAPPSRQQGPNNNQVVRRIKKEEPLEESEEPEEPEIPVDEWEQDFGDDEDTISIKKIAIYGMAKADNLWVIPITISTEEQS</sequence>
<accession>A0A9W8DLY3</accession>
<dbReference type="AlphaFoldDB" id="A0A9W8DLY3"/>
<gene>
    <name evidence="2" type="ORF">H4219_006407</name>
</gene>
<dbReference type="Proteomes" id="UP001150538">
    <property type="component" value="Unassembled WGS sequence"/>
</dbReference>